<accession>A0A915NUT1</accession>
<protein>
    <submittedName>
        <fullName evidence="3">Uncharacterized protein</fullName>
    </submittedName>
</protein>
<dbReference type="WBParaSite" id="scf7180000421874.g7831">
    <property type="protein sequence ID" value="scf7180000421874.g7831"/>
    <property type="gene ID" value="scf7180000421874.g7831"/>
</dbReference>
<dbReference type="AlphaFoldDB" id="A0A915NUT1"/>
<feature type="transmembrane region" description="Helical" evidence="1">
    <location>
        <begin position="33"/>
        <end position="52"/>
    </location>
</feature>
<reference evidence="3" key="1">
    <citation type="submission" date="2022-11" db="UniProtKB">
        <authorList>
            <consortium name="WormBaseParasite"/>
        </authorList>
    </citation>
    <scope>IDENTIFICATION</scope>
</reference>
<name>A0A915NUT1_9BILA</name>
<keyword evidence="2" id="KW-1185">Reference proteome</keyword>
<sequence length="108" mass="12269">MLGRTYDWVFGMLERGTNRVRLFHVADRTADTTIILILLLLYCLVSIIKAVYDKCKNNMGNANLQNNKGEYQRANVNYEKSAQPPGAPPPYPTPPEYPVHIGFRYPPA</sequence>
<keyword evidence="1" id="KW-0472">Membrane</keyword>
<organism evidence="2 3">
    <name type="scientific">Meloidogyne floridensis</name>
    <dbReference type="NCBI Taxonomy" id="298350"/>
    <lineage>
        <taxon>Eukaryota</taxon>
        <taxon>Metazoa</taxon>
        <taxon>Ecdysozoa</taxon>
        <taxon>Nematoda</taxon>
        <taxon>Chromadorea</taxon>
        <taxon>Rhabditida</taxon>
        <taxon>Tylenchina</taxon>
        <taxon>Tylenchomorpha</taxon>
        <taxon>Tylenchoidea</taxon>
        <taxon>Meloidogynidae</taxon>
        <taxon>Meloidogyninae</taxon>
        <taxon>Meloidogyne</taxon>
    </lineage>
</organism>
<proteinExistence type="predicted"/>
<keyword evidence="1" id="KW-0812">Transmembrane</keyword>
<evidence type="ECO:0000313" key="3">
    <source>
        <dbReference type="WBParaSite" id="scf7180000421874.g7831"/>
    </source>
</evidence>
<evidence type="ECO:0000256" key="1">
    <source>
        <dbReference type="SAM" id="Phobius"/>
    </source>
</evidence>
<dbReference type="Proteomes" id="UP000887560">
    <property type="component" value="Unplaced"/>
</dbReference>
<evidence type="ECO:0000313" key="2">
    <source>
        <dbReference type="Proteomes" id="UP000887560"/>
    </source>
</evidence>
<keyword evidence="1" id="KW-1133">Transmembrane helix</keyword>